<gene>
    <name evidence="1" type="ORF">DOFOFD_08020</name>
</gene>
<proteinExistence type="predicted"/>
<dbReference type="Proteomes" id="UP001312908">
    <property type="component" value="Unassembled WGS sequence"/>
</dbReference>
<accession>A0ABU7U257</accession>
<keyword evidence="2" id="KW-1185">Reference proteome</keyword>
<name>A0ABU7U257_9PROT</name>
<sequence length="32" mass="3374">MISSYITGQSAGRAALQAVVASLAEFLTLTFR</sequence>
<evidence type="ECO:0000313" key="1">
    <source>
        <dbReference type="EMBL" id="MEE8658955.1"/>
    </source>
</evidence>
<reference evidence="1 2" key="1">
    <citation type="submission" date="2023-10" db="EMBL/GenBank/DDBJ databases">
        <title>Sorlinia euscelidii gen. nov., sp. nov., an acetic acid bacteria isolated from the gut of Euscelidius variegatus emitter.</title>
        <authorList>
            <person name="Michoud G."/>
            <person name="Marasco R."/>
            <person name="Seferji K."/>
            <person name="Gonella E."/>
            <person name="Garuglieri E."/>
            <person name="Alma A."/>
            <person name="Mapelli F."/>
            <person name="Borin S."/>
            <person name="Daffonchio D."/>
            <person name="Crotti E."/>
        </authorList>
    </citation>
    <scope>NUCLEOTIDE SEQUENCE [LARGE SCALE GENOMIC DNA]</scope>
    <source>
        <strain evidence="1 2">EV16P</strain>
    </source>
</reference>
<organism evidence="1 2">
    <name type="scientific">Sorlinia euscelidii</name>
    <dbReference type="NCBI Taxonomy" id="3081148"/>
    <lineage>
        <taxon>Bacteria</taxon>
        <taxon>Pseudomonadati</taxon>
        <taxon>Pseudomonadota</taxon>
        <taxon>Alphaproteobacteria</taxon>
        <taxon>Acetobacterales</taxon>
        <taxon>Acetobacteraceae</taxon>
        <taxon>Sorlinia</taxon>
    </lineage>
</organism>
<protein>
    <submittedName>
        <fullName evidence="1">Uncharacterized protein</fullName>
    </submittedName>
</protein>
<evidence type="ECO:0000313" key="2">
    <source>
        <dbReference type="Proteomes" id="UP001312908"/>
    </source>
</evidence>
<dbReference type="EMBL" id="JAWJZY010000003">
    <property type="protein sequence ID" value="MEE8658955.1"/>
    <property type="molecule type" value="Genomic_DNA"/>
</dbReference>
<comment type="caution">
    <text evidence="1">The sequence shown here is derived from an EMBL/GenBank/DDBJ whole genome shotgun (WGS) entry which is preliminary data.</text>
</comment>